<keyword evidence="2" id="KW-0812">Transmembrane</keyword>
<dbReference type="Pfam" id="PF01562">
    <property type="entry name" value="Pep_M12B_propep"/>
    <property type="match status" value="1"/>
</dbReference>
<keyword evidence="6" id="KW-1185">Reference proteome</keyword>
<dbReference type="PANTHER" id="PTHR11905">
    <property type="entry name" value="ADAM A DISINTEGRIN AND METALLOPROTEASE DOMAIN"/>
    <property type="match status" value="1"/>
</dbReference>
<feature type="domain" description="Peptidase M12B propeptide" evidence="4">
    <location>
        <begin position="44"/>
        <end position="152"/>
    </location>
</feature>
<evidence type="ECO:0000256" key="3">
    <source>
        <dbReference type="SAM" id="SignalP"/>
    </source>
</evidence>
<keyword evidence="1" id="KW-1015">Disulfide bond</keyword>
<feature type="transmembrane region" description="Helical" evidence="2">
    <location>
        <begin position="221"/>
        <end position="243"/>
    </location>
</feature>
<comment type="caution">
    <text evidence="5">The sequence shown here is derived from an EMBL/GenBank/DDBJ whole genome shotgun (WGS) entry which is preliminary data.</text>
</comment>
<reference evidence="5 6" key="1">
    <citation type="submission" date="2016-07" db="EMBL/GenBank/DDBJ databases">
        <title>Disparate Historic Effective Population Sizes Predicted by Modern Levels of Genome Diversity for the Scaled Quail (Callipepla squamata) and the Northern Bobwhite (Colinus virginianus): Inferences from First and Second Generation Draft Genome Assemblies for Sympatric New World Quail.</title>
        <authorList>
            <person name="Oldeschulte D.L."/>
            <person name="Halley Y.A."/>
            <person name="Bhattarai E.K."/>
            <person name="Brashear W.A."/>
            <person name="Hill J."/>
            <person name="Metz R.P."/>
            <person name="Johnson C.D."/>
            <person name="Rollins D."/>
            <person name="Peterson M.J."/>
            <person name="Bickhart D.M."/>
            <person name="Decker J.E."/>
            <person name="Seabury C.M."/>
        </authorList>
    </citation>
    <scope>NUCLEOTIDE SEQUENCE [LARGE SCALE GENOMIC DNA]</scope>
    <source>
        <strain evidence="5 6">Texas</strain>
        <tissue evidence="5">Leg muscle</tissue>
    </source>
</reference>
<dbReference type="OrthoDB" id="412680at2759"/>
<evidence type="ECO:0000256" key="2">
    <source>
        <dbReference type="SAM" id="Phobius"/>
    </source>
</evidence>
<accession>A0A226MV92</accession>
<sequence length="346" mass="38266">MVLLPLWVAAAALLGARAAAGRQAGEEQRIQIELPKSRPRPYGLVIPISTNADGSYISNILSASHQRRSTREVSQSPKQLYFNVTAFGREFHLRLKPNTRLVAPEAVVEWYEDSAETGNGNDAGNTSQTRTATERLWKREPLWTNCAYVGDITDIPGASVAISNCDGLVSGLSCVVDIIFLSFSFDKKISEESDFGEDYSHEDIGKGGERDLMQVAFRTSLPVALLSLFVVYCHVCHIGLGVAMSQAGMIRTDEDEYFIEPLERGKQMEEEKGRIHMVYRRSAVVQHTSDTVPDVHTEASPETCRETGQLDVEFGKGGGFLQSKSVDFGVMQYWATETNRNAYGND</sequence>
<dbReference type="Proteomes" id="UP000198323">
    <property type="component" value="Unassembled WGS sequence"/>
</dbReference>
<keyword evidence="2" id="KW-1133">Transmembrane helix</keyword>
<evidence type="ECO:0000313" key="6">
    <source>
        <dbReference type="Proteomes" id="UP000198323"/>
    </source>
</evidence>
<protein>
    <recommendedName>
        <fullName evidence="4">Peptidase M12B propeptide domain-containing protein</fullName>
    </recommendedName>
</protein>
<dbReference type="EMBL" id="MCFN01000404">
    <property type="protein sequence ID" value="OXB59235.1"/>
    <property type="molecule type" value="Genomic_DNA"/>
</dbReference>
<feature type="chain" id="PRO_5013053522" description="Peptidase M12B propeptide domain-containing protein" evidence="3">
    <location>
        <begin position="19"/>
        <end position="346"/>
    </location>
</feature>
<feature type="signal peptide" evidence="3">
    <location>
        <begin position="1"/>
        <end position="18"/>
    </location>
</feature>
<gene>
    <name evidence="5" type="ORF">ASZ78_003377</name>
</gene>
<dbReference type="PANTHER" id="PTHR11905:SF159">
    <property type="entry name" value="ADAM METALLOPROTEASE"/>
    <property type="match status" value="1"/>
</dbReference>
<name>A0A226MV92_CALSU</name>
<keyword evidence="3" id="KW-0732">Signal</keyword>
<proteinExistence type="predicted"/>
<dbReference type="AlphaFoldDB" id="A0A226MV92"/>
<dbReference type="STRING" id="9009.A0A226MV92"/>
<dbReference type="InterPro" id="IPR002870">
    <property type="entry name" value="Peptidase_M12B_N"/>
</dbReference>
<keyword evidence="2" id="KW-0472">Membrane</keyword>
<evidence type="ECO:0000259" key="4">
    <source>
        <dbReference type="Pfam" id="PF01562"/>
    </source>
</evidence>
<evidence type="ECO:0000313" key="5">
    <source>
        <dbReference type="EMBL" id="OXB59235.1"/>
    </source>
</evidence>
<evidence type="ECO:0000256" key="1">
    <source>
        <dbReference type="ARBA" id="ARBA00023157"/>
    </source>
</evidence>
<organism evidence="5 6">
    <name type="scientific">Callipepla squamata</name>
    <name type="common">Scaled quail</name>
    <dbReference type="NCBI Taxonomy" id="9009"/>
    <lineage>
        <taxon>Eukaryota</taxon>
        <taxon>Metazoa</taxon>
        <taxon>Chordata</taxon>
        <taxon>Craniata</taxon>
        <taxon>Vertebrata</taxon>
        <taxon>Euteleostomi</taxon>
        <taxon>Archelosauria</taxon>
        <taxon>Archosauria</taxon>
        <taxon>Dinosauria</taxon>
        <taxon>Saurischia</taxon>
        <taxon>Theropoda</taxon>
        <taxon>Coelurosauria</taxon>
        <taxon>Aves</taxon>
        <taxon>Neognathae</taxon>
        <taxon>Galloanserae</taxon>
        <taxon>Galliformes</taxon>
        <taxon>Odontophoridae</taxon>
        <taxon>Callipepla</taxon>
    </lineage>
</organism>